<keyword evidence="5 14" id="KW-1003">Cell membrane</keyword>
<comment type="cofactor">
    <cofactor evidence="14 15">
        <name>heme b</name>
        <dbReference type="ChEBI" id="CHEBI:60344"/>
    </cofactor>
    <text evidence="14 15">Binds 1 heme b (iron(II)-protoporphyrin IX) group per subunit.</text>
</comment>
<keyword evidence="11 14" id="KW-0408">Iron</keyword>
<sequence>MSILLIKALHIAFMVAWFAGIFYLPRLFVYHAQNTSEEVNQQFKIMERRLLYFVTPFALLTLIFGLWLMWIYGGAWLKASGWLHVKLVIVTLLYVYHGYCFKILADFKHQRNTRSHRFYRVFNEVPVLALFAIIILAVMKPF</sequence>
<dbReference type="EC" id="1.3.99.-" evidence="14 15"/>
<dbReference type="GO" id="GO:0046872">
    <property type="term" value="F:metal ion binding"/>
    <property type="evidence" value="ECO:0007669"/>
    <property type="project" value="UniProtKB-UniRule"/>
</dbReference>
<evidence type="ECO:0000256" key="3">
    <source>
        <dbReference type="ARBA" id="ARBA00006501"/>
    </source>
</evidence>
<comment type="function">
    <text evidence="14 15">Catalyzes the oxidation of protoporphyrinogen IX to protoporphyrin IX.</text>
</comment>
<feature type="binding site" description="axial binding residue" evidence="14">
    <location>
        <position position="86"/>
    </location>
    <ligand>
        <name>heme</name>
        <dbReference type="ChEBI" id="CHEBI:30413"/>
    </ligand>
    <ligandPart>
        <name>Fe</name>
        <dbReference type="ChEBI" id="CHEBI:18248"/>
    </ligandPart>
</feature>
<evidence type="ECO:0000256" key="2">
    <source>
        <dbReference type="ARBA" id="ARBA00005073"/>
    </source>
</evidence>
<keyword evidence="12 14" id="KW-0472">Membrane</keyword>
<evidence type="ECO:0000256" key="15">
    <source>
        <dbReference type="PIRNR" id="PIRNR004638"/>
    </source>
</evidence>
<feature type="transmembrane region" description="Helical" evidence="14">
    <location>
        <begin position="121"/>
        <end position="139"/>
    </location>
</feature>
<evidence type="ECO:0000256" key="5">
    <source>
        <dbReference type="ARBA" id="ARBA00022475"/>
    </source>
</evidence>
<evidence type="ECO:0000256" key="8">
    <source>
        <dbReference type="ARBA" id="ARBA00022723"/>
    </source>
</evidence>
<dbReference type="GO" id="GO:0070818">
    <property type="term" value="F:protoporphyrinogen oxidase activity"/>
    <property type="evidence" value="ECO:0007669"/>
    <property type="project" value="UniProtKB-UniRule"/>
</dbReference>
<dbReference type="Pfam" id="PF03653">
    <property type="entry name" value="UPF0093"/>
    <property type="match status" value="1"/>
</dbReference>
<organism evidence="16 17">
    <name type="scientific">Pseudidiomarina maritima</name>
    <dbReference type="NCBI Taxonomy" id="519453"/>
    <lineage>
        <taxon>Bacteria</taxon>
        <taxon>Pseudomonadati</taxon>
        <taxon>Pseudomonadota</taxon>
        <taxon>Gammaproteobacteria</taxon>
        <taxon>Alteromonadales</taxon>
        <taxon>Idiomarinaceae</taxon>
        <taxon>Pseudidiomarina</taxon>
    </lineage>
</organism>
<evidence type="ECO:0000313" key="16">
    <source>
        <dbReference type="EMBL" id="PWW13385.1"/>
    </source>
</evidence>
<evidence type="ECO:0000256" key="11">
    <source>
        <dbReference type="ARBA" id="ARBA00023004"/>
    </source>
</evidence>
<dbReference type="PIRSF" id="PIRSF004638">
    <property type="entry name" value="UCP004638"/>
    <property type="match status" value="1"/>
</dbReference>
<dbReference type="AlphaFoldDB" id="A0A317Q9B0"/>
<dbReference type="STRING" id="519453.SAMN04488070_2239"/>
<feature type="transmembrane region" description="Helical" evidence="14">
    <location>
        <begin position="6"/>
        <end position="29"/>
    </location>
</feature>
<evidence type="ECO:0000256" key="1">
    <source>
        <dbReference type="ARBA" id="ARBA00004651"/>
    </source>
</evidence>
<proteinExistence type="inferred from homology"/>
<reference evidence="16 17" key="1">
    <citation type="submission" date="2018-05" db="EMBL/GenBank/DDBJ databases">
        <title>Freshwater and sediment microbial communities from various areas in North America, analyzing microbe dynamics in response to fracking.</title>
        <authorList>
            <person name="Lamendella R."/>
        </authorList>
    </citation>
    <scope>NUCLEOTIDE SEQUENCE [LARGE SCALE GENOMIC DNA]</scope>
    <source>
        <strain evidence="16 17">125B1</strain>
    </source>
</reference>
<comment type="caution">
    <text evidence="16">The sequence shown here is derived from an EMBL/GenBank/DDBJ whole genome shotgun (WGS) entry which is preliminary data.</text>
</comment>
<dbReference type="RefSeq" id="WP_110075881.1">
    <property type="nucleotide sequence ID" value="NZ_QGTT01000006.1"/>
</dbReference>
<comment type="subunit">
    <text evidence="14">Homodimer.</text>
</comment>
<dbReference type="HAMAP" id="MF_02239">
    <property type="entry name" value="HemJ"/>
    <property type="match status" value="1"/>
</dbReference>
<gene>
    <name evidence="16" type="ORF">DET45_10699</name>
</gene>
<dbReference type="Proteomes" id="UP000246964">
    <property type="component" value="Unassembled WGS sequence"/>
</dbReference>
<dbReference type="GO" id="GO:0005886">
    <property type="term" value="C:plasma membrane"/>
    <property type="evidence" value="ECO:0007669"/>
    <property type="project" value="UniProtKB-SubCell"/>
</dbReference>
<dbReference type="UniPathway" id="UPA00251">
    <property type="reaction ID" value="UER00324"/>
</dbReference>
<evidence type="ECO:0000256" key="12">
    <source>
        <dbReference type="ARBA" id="ARBA00023136"/>
    </source>
</evidence>
<evidence type="ECO:0000256" key="4">
    <source>
        <dbReference type="ARBA" id="ARBA00017504"/>
    </source>
</evidence>
<evidence type="ECO:0000256" key="10">
    <source>
        <dbReference type="ARBA" id="ARBA00023002"/>
    </source>
</evidence>
<evidence type="ECO:0000256" key="13">
    <source>
        <dbReference type="ARBA" id="ARBA00048390"/>
    </source>
</evidence>
<comment type="catalytic activity">
    <reaction evidence="13 14 15">
        <text>protoporphyrinogen IX + 3 A = protoporphyrin IX + 3 AH2</text>
        <dbReference type="Rhea" id="RHEA:62000"/>
        <dbReference type="ChEBI" id="CHEBI:13193"/>
        <dbReference type="ChEBI" id="CHEBI:17499"/>
        <dbReference type="ChEBI" id="CHEBI:57306"/>
        <dbReference type="ChEBI" id="CHEBI:57307"/>
    </reaction>
</comment>
<feature type="binding site" description="axial binding residue" evidence="14">
    <location>
        <position position="10"/>
    </location>
    <ligand>
        <name>heme</name>
        <dbReference type="ChEBI" id="CHEBI:30413"/>
    </ligand>
    <ligandPart>
        <name>Fe</name>
        <dbReference type="ChEBI" id="CHEBI:18248"/>
    </ligandPart>
</feature>
<keyword evidence="17" id="KW-1185">Reference proteome</keyword>
<comment type="subcellular location">
    <subcellularLocation>
        <location evidence="1 14">Cell membrane</location>
        <topology evidence="1 14">Multi-pass membrane protein</topology>
    </subcellularLocation>
</comment>
<dbReference type="EMBL" id="QGTT01000006">
    <property type="protein sequence ID" value="PWW13385.1"/>
    <property type="molecule type" value="Genomic_DNA"/>
</dbReference>
<keyword evidence="8 14" id="KW-0479">Metal-binding</keyword>
<evidence type="ECO:0000256" key="6">
    <source>
        <dbReference type="ARBA" id="ARBA00022617"/>
    </source>
</evidence>
<evidence type="ECO:0000256" key="7">
    <source>
        <dbReference type="ARBA" id="ARBA00022692"/>
    </source>
</evidence>
<name>A0A317Q9B0_9GAMM</name>
<dbReference type="InterPro" id="IPR005265">
    <property type="entry name" value="HemJ-like"/>
</dbReference>
<protein>
    <recommendedName>
        <fullName evidence="4 14">Protoporphyrinogen IX oxidase</fullName>
        <shortName evidence="14">PPO</shortName>
        <ecNumber evidence="14 15">1.3.99.-</ecNumber>
    </recommendedName>
</protein>
<dbReference type="PANTHER" id="PTHR40255">
    <property type="entry name" value="UPF0093 MEMBRANE PROTEIN SLR1790"/>
    <property type="match status" value="1"/>
</dbReference>
<dbReference type="GO" id="GO:0006782">
    <property type="term" value="P:protoporphyrinogen IX biosynthetic process"/>
    <property type="evidence" value="ECO:0007669"/>
    <property type="project" value="UniProtKB-UniRule"/>
</dbReference>
<accession>A0A317Q9B0</accession>
<keyword evidence="10 14" id="KW-0560">Oxidoreductase</keyword>
<comment type="similarity">
    <text evidence="3 14 15">Belongs to the HemJ family.</text>
</comment>
<evidence type="ECO:0000313" key="17">
    <source>
        <dbReference type="Proteomes" id="UP000246964"/>
    </source>
</evidence>
<comment type="pathway">
    <text evidence="2 14 15">Porphyrin-containing compound metabolism; protoporphyrin-IX biosynthesis; protoporphyrin-IX from protoporphyrinogen-IX: step 1/1.</text>
</comment>
<keyword evidence="9 14" id="KW-1133">Transmembrane helix</keyword>
<evidence type="ECO:0000256" key="14">
    <source>
        <dbReference type="HAMAP-Rule" id="MF_02239"/>
    </source>
</evidence>
<keyword evidence="6 14" id="KW-0349">Heme</keyword>
<dbReference type="OrthoDB" id="9800824at2"/>
<evidence type="ECO:0000256" key="9">
    <source>
        <dbReference type="ARBA" id="ARBA00022989"/>
    </source>
</evidence>
<keyword evidence="7 14" id="KW-0812">Transmembrane</keyword>
<feature type="transmembrane region" description="Helical" evidence="14">
    <location>
        <begin position="50"/>
        <end position="70"/>
    </location>
</feature>
<feature type="transmembrane region" description="Helical" evidence="14">
    <location>
        <begin position="82"/>
        <end position="101"/>
    </location>
</feature>
<dbReference type="PANTHER" id="PTHR40255:SF1">
    <property type="entry name" value="PROTOPORPHYRINOGEN IX OXIDASE"/>
    <property type="match status" value="1"/>
</dbReference>